<keyword evidence="3" id="KW-1185">Reference proteome</keyword>
<dbReference type="EMBL" id="FNUD01000002">
    <property type="protein sequence ID" value="SEE99950.1"/>
    <property type="molecule type" value="Genomic_DNA"/>
</dbReference>
<evidence type="ECO:0000259" key="1">
    <source>
        <dbReference type="Pfam" id="PF01052"/>
    </source>
</evidence>
<dbReference type="InterPro" id="IPR036429">
    <property type="entry name" value="SpoA-like_sf"/>
</dbReference>
<dbReference type="AlphaFoldDB" id="A0A1H5NEQ3"/>
<keyword evidence="2" id="KW-0969">Cilium</keyword>
<dbReference type="InterPro" id="IPR001543">
    <property type="entry name" value="FliN-like_C"/>
</dbReference>
<dbReference type="SUPFAM" id="SSF101801">
    <property type="entry name" value="Surface presentation of antigens (SPOA)"/>
    <property type="match status" value="1"/>
</dbReference>
<name>A0A1H5NEQ3_PSEDM</name>
<keyword evidence="2" id="KW-0282">Flagellum</keyword>
<accession>A0A1H5NEQ3</accession>
<feature type="domain" description="Flagellar motor switch protein FliN-like C-terminal" evidence="1">
    <location>
        <begin position="220"/>
        <end position="277"/>
    </location>
</feature>
<sequence>MTLHLFRNDSFTMTGYRKVQHQVPVDDLMFLKPEKLGRYYHKVPTYIKELAGKYPKVISDYFLTTYRINTDLRDVQVHEALLTSPQCRYMTGIGNIGFSMDRPLLAELLESYYGGSTPPAQDEPPVSASENRMRMRLGIDISKICARILMGGAPLGHIDTTVSTYEDIHWGYCVEFVFFSPATGIESSVHLYLDAQVVDELTRRHTETQPSTPTEHTGHRIAQLPVHLNCVLARAQLPLSSVLALKVDDILMVRLLERCEVHIKQQKLFHGAISEDDGALFLTSLDSVKCQ</sequence>
<proteinExistence type="predicted"/>
<organism evidence="2 3">
    <name type="scientific">Pseudomonas deceptionensis</name>
    <dbReference type="NCBI Taxonomy" id="882211"/>
    <lineage>
        <taxon>Bacteria</taxon>
        <taxon>Pseudomonadati</taxon>
        <taxon>Pseudomonadota</taxon>
        <taxon>Gammaproteobacteria</taxon>
        <taxon>Pseudomonadales</taxon>
        <taxon>Pseudomonadaceae</taxon>
        <taxon>Pseudomonas</taxon>
    </lineage>
</organism>
<evidence type="ECO:0000313" key="3">
    <source>
        <dbReference type="Proteomes" id="UP000183613"/>
    </source>
</evidence>
<gene>
    <name evidence="2" type="ORF">SAMN04489800_3471</name>
</gene>
<comment type="caution">
    <text evidence="2">The sequence shown here is derived from an EMBL/GenBank/DDBJ whole genome shotgun (WGS) entry which is preliminary data.</text>
</comment>
<protein>
    <submittedName>
        <fullName evidence="2">Flagellar motor switch protein FliM</fullName>
    </submittedName>
</protein>
<keyword evidence="2" id="KW-0966">Cell projection</keyword>
<dbReference type="Proteomes" id="UP000183613">
    <property type="component" value="Unassembled WGS sequence"/>
</dbReference>
<reference evidence="2" key="1">
    <citation type="submission" date="2016-10" db="EMBL/GenBank/DDBJ databases">
        <authorList>
            <person name="Varghese N."/>
            <person name="Submissions S."/>
        </authorList>
    </citation>
    <scope>NUCLEOTIDE SEQUENCE [LARGE SCALE GENOMIC DNA]</scope>
    <source>
        <strain evidence="2">LMG 25555</strain>
    </source>
</reference>
<evidence type="ECO:0000313" key="2">
    <source>
        <dbReference type="EMBL" id="SEE99950.1"/>
    </source>
</evidence>
<dbReference type="Pfam" id="PF01052">
    <property type="entry name" value="FliMN_C"/>
    <property type="match status" value="1"/>
</dbReference>